<keyword evidence="3" id="KW-1185">Reference proteome</keyword>
<proteinExistence type="predicted"/>
<gene>
    <name evidence="2" type="ORF">BOTCAL_0001g00560</name>
</gene>
<dbReference type="OrthoDB" id="5425772at2759"/>
<evidence type="ECO:0000313" key="3">
    <source>
        <dbReference type="Proteomes" id="UP000297299"/>
    </source>
</evidence>
<evidence type="ECO:0000313" key="2">
    <source>
        <dbReference type="EMBL" id="TEY87530.1"/>
    </source>
</evidence>
<feature type="chain" id="PRO_5021317268" evidence="1">
    <location>
        <begin position="18"/>
        <end position="393"/>
    </location>
</feature>
<organism evidence="2 3">
    <name type="scientific">Botryotinia calthae</name>
    <dbReference type="NCBI Taxonomy" id="38488"/>
    <lineage>
        <taxon>Eukaryota</taxon>
        <taxon>Fungi</taxon>
        <taxon>Dikarya</taxon>
        <taxon>Ascomycota</taxon>
        <taxon>Pezizomycotina</taxon>
        <taxon>Leotiomycetes</taxon>
        <taxon>Helotiales</taxon>
        <taxon>Sclerotiniaceae</taxon>
        <taxon>Botryotinia</taxon>
    </lineage>
</organism>
<name>A0A4Y8DI47_9HELO</name>
<reference evidence="2 3" key="1">
    <citation type="submission" date="2017-11" db="EMBL/GenBank/DDBJ databases">
        <title>Comparative genomics of Botrytis spp.</title>
        <authorList>
            <person name="Valero-Jimenez C.A."/>
            <person name="Tapia P."/>
            <person name="Veloso J."/>
            <person name="Silva-Moreno E."/>
            <person name="Staats M."/>
            <person name="Valdes J.H."/>
            <person name="Van Kan J.A.L."/>
        </authorList>
    </citation>
    <scope>NUCLEOTIDE SEQUENCE [LARGE SCALE GENOMIC DNA]</scope>
    <source>
        <strain evidence="2 3">MUCL2830</strain>
    </source>
</reference>
<dbReference type="AlphaFoldDB" id="A0A4Y8DI47"/>
<dbReference type="EMBL" id="PHWZ01000001">
    <property type="protein sequence ID" value="TEY87530.1"/>
    <property type="molecule type" value="Genomic_DNA"/>
</dbReference>
<keyword evidence="1" id="KW-0732">Signal</keyword>
<dbReference type="Proteomes" id="UP000297299">
    <property type="component" value="Unassembled WGS sequence"/>
</dbReference>
<comment type="caution">
    <text evidence="2">The sequence shown here is derived from an EMBL/GenBank/DDBJ whole genome shotgun (WGS) entry which is preliminary data.</text>
</comment>
<accession>A0A4Y8DI47</accession>
<protein>
    <submittedName>
        <fullName evidence="2">Uncharacterized protein</fullName>
    </submittedName>
</protein>
<feature type="signal peptide" evidence="1">
    <location>
        <begin position="1"/>
        <end position="17"/>
    </location>
</feature>
<evidence type="ECO:0000256" key="1">
    <source>
        <dbReference type="SAM" id="SignalP"/>
    </source>
</evidence>
<sequence length="393" mass="42748">MKIKLLTIALLPALAMAGKKISPITPPGDSTQAPFGSMENLSMLSDLIDYQATNSTPSNYATAENSKIAYFASPDGSHDPIGKSDRKALAQVVTNEYLSKFLNTIDPVWFSDGANAVIRTTHPGGVSKDIDFQVPDLGTCHARLSDVVPIDQGIYCGSNTGSRSFSREITMSQTYSTSLGFSAGATVTTGGGSLFFLSVEMSTWLSSSSQLSKHEFILLPGTSCTPSMMHVELECSLSKGTYWYDTWSFPGMMNPMLEYNVNRHAYAAPYAGKEGERGTQYCHPHFLQYEYFSSPDYKPELWKAVSGPELGKVYIRNAKDISRWRASGYGSDAAWNAPFEEEDVIFQVCLGSMAACTTSIFRCKPARPANEKATMLMPLKGTGGVLQGFIGCV</sequence>